<proteinExistence type="predicted"/>
<evidence type="ECO:0000313" key="1">
    <source>
        <dbReference type="EMBL" id="MFI6498963.1"/>
    </source>
</evidence>
<dbReference type="Proteomes" id="UP001612741">
    <property type="component" value="Unassembled WGS sequence"/>
</dbReference>
<protein>
    <submittedName>
        <fullName evidence="1">EXLDI protein</fullName>
    </submittedName>
</protein>
<dbReference type="NCBIfam" id="TIGR04342">
    <property type="entry name" value="EXLDI"/>
    <property type="match status" value="1"/>
</dbReference>
<name>A0ABW7YUM7_9ACTN</name>
<keyword evidence="2" id="KW-1185">Reference proteome</keyword>
<dbReference type="RefSeq" id="WP_397082196.1">
    <property type="nucleotide sequence ID" value="NZ_JBITGY010000004.1"/>
</dbReference>
<accession>A0ABW7YUM7</accession>
<comment type="caution">
    <text evidence="1">The sequence shown here is derived from an EMBL/GenBank/DDBJ whole genome shotgun (WGS) entry which is preliminary data.</text>
</comment>
<dbReference type="EMBL" id="JBITGY010000004">
    <property type="protein sequence ID" value="MFI6498963.1"/>
    <property type="molecule type" value="Genomic_DNA"/>
</dbReference>
<dbReference type="InterPro" id="IPR027580">
    <property type="entry name" value="EXLDI"/>
</dbReference>
<reference evidence="1 2" key="1">
    <citation type="submission" date="2024-10" db="EMBL/GenBank/DDBJ databases">
        <title>The Natural Products Discovery Center: Release of the First 8490 Sequenced Strains for Exploring Actinobacteria Biosynthetic Diversity.</title>
        <authorList>
            <person name="Kalkreuter E."/>
            <person name="Kautsar S.A."/>
            <person name="Yang D."/>
            <person name="Bader C.D."/>
            <person name="Teijaro C.N."/>
            <person name="Fluegel L."/>
            <person name="Davis C.M."/>
            <person name="Simpson J.R."/>
            <person name="Lauterbach L."/>
            <person name="Steele A.D."/>
            <person name="Gui C."/>
            <person name="Meng S."/>
            <person name="Li G."/>
            <person name="Viehrig K."/>
            <person name="Ye F."/>
            <person name="Su P."/>
            <person name="Kiefer A.F."/>
            <person name="Nichols A."/>
            <person name="Cepeda A.J."/>
            <person name="Yan W."/>
            <person name="Fan B."/>
            <person name="Jiang Y."/>
            <person name="Adhikari A."/>
            <person name="Zheng C.-J."/>
            <person name="Schuster L."/>
            <person name="Cowan T.M."/>
            <person name="Smanski M.J."/>
            <person name="Chevrette M.G."/>
            <person name="De Carvalho L.P.S."/>
            <person name="Shen B."/>
        </authorList>
    </citation>
    <scope>NUCLEOTIDE SEQUENCE [LARGE SCALE GENOMIC DNA]</scope>
    <source>
        <strain evidence="1 2">NPDC050545</strain>
    </source>
</reference>
<sequence length="202" mass="23001">MSAKETERVPNKTIYVSDDDLPLFERAQRLAAGSLSSAIATALRRYVAEEEAGMQSFEDVTVQVGDPGNRRTKRFTGRGLARWVHHTGGDHVEIFTVYLTSKGRYAVHVERAPNWFDWSNPASWMSPESISRLMSQWCQPSSGPMSSWQWWQYGVGQRHGHSGRATLEVYDDLDDLGENVPEELFDLVRQSESEPRVERLDI</sequence>
<organism evidence="1 2">
    <name type="scientific">Nonomuraea typhae</name>
    <dbReference type="NCBI Taxonomy" id="2603600"/>
    <lineage>
        <taxon>Bacteria</taxon>
        <taxon>Bacillati</taxon>
        <taxon>Actinomycetota</taxon>
        <taxon>Actinomycetes</taxon>
        <taxon>Streptosporangiales</taxon>
        <taxon>Streptosporangiaceae</taxon>
        <taxon>Nonomuraea</taxon>
    </lineage>
</organism>
<gene>
    <name evidence="1" type="ORF">ACIBG2_16365</name>
</gene>
<evidence type="ECO:0000313" key="2">
    <source>
        <dbReference type="Proteomes" id="UP001612741"/>
    </source>
</evidence>